<evidence type="ECO:0000313" key="3">
    <source>
        <dbReference type="EMBL" id="KAJ1163254.1"/>
    </source>
</evidence>
<organism evidence="3 4">
    <name type="scientific">Pleurodeles waltl</name>
    <name type="common">Iberian ribbed newt</name>
    <dbReference type="NCBI Taxonomy" id="8319"/>
    <lineage>
        <taxon>Eukaryota</taxon>
        <taxon>Metazoa</taxon>
        <taxon>Chordata</taxon>
        <taxon>Craniata</taxon>
        <taxon>Vertebrata</taxon>
        <taxon>Euteleostomi</taxon>
        <taxon>Amphibia</taxon>
        <taxon>Batrachia</taxon>
        <taxon>Caudata</taxon>
        <taxon>Salamandroidea</taxon>
        <taxon>Salamandridae</taxon>
        <taxon>Pleurodelinae</taxon>
        <taxon>Pleurodeles</taxon>
    </lineage>
</organism>
<dbReference type="AlphaFoldDB" id="A0AAV7SGS1"/>
<feature type="chain" id="PRO_5043888380" evidence="2">
    <location>
        <begin position="17"/>
        <end position="225"/>
    </location>
</feature>
<dbReference type="EMBL" id="JANPWB010000008">
    <property type="protein sequence ID" value="KAJ1163254.1"/>
    <property type="molecule type" value="Genomic_DNA"/>
</dbReference>
<feature type="signal peptide" evidence="2">
    <location>
        <begin position="1"/>
        <end position="16"/>
    </location>
</feature>
<gene>
    <name evidence="3" type="ORF">NDU88_003715</name>
</gene>
<sequence length="225" mass="24003">MSGCLAIHLGLPVTWASGSMLQKSGVAKAGLAAAATPLISSRYNGDILPQGTLSHDCNLGDTPQGRFKFRAAAPPGPPALVAFWFLGRAPGTHPWGQHSGSGSVPPRGPHRTRPVCPRWAHLHSGLPPPSRGPRLQHRSQSRRRGSTHGRKCVRSPHSRATYFKASGRRQGCQALPTPNRACPPATVLGSSRSDSGLVSFCFSTPRDLQQTGNTRGPAGRCFRMR</sequence>
<evidence type="ECO:0000256" key="2">
    <source>
        <dbReference type="SAM" id="SignalP"/>
    </source>
</evidence>
<keyword evidence="4" id="KW-1185">Reference proteome</keyword>
<dbReference type="Proteomes" id="UP001066276">
    <property type="component" value="Chromosome 4_2"/>
</dbReference>
<keyword evidence="2" id="KW-0732">Signal</keyword>
<proteinExistence type="predicted"/>
<feature type="compositionally biased region" description="Basic residues" evidence="1">
    <location>
        <begin position="134"/>
        <end position="157"/>
    </location>
</feature>
<protein>
    <submittedName>
        <fullName evidence="3">Uncharacterized protein</fullName>
    </submittedName>
</protein>
<accession>A0AAV7SGS1</accession>
<name>A0AAV7SGS1_PLEWA</name>
<feature type="region of interest" description="Disordered" evidence="1">
    <location>
        <begin position="94"/>
        <end position="157"/>
    </location>
</feature>
<evidence type="ECO:0000256" key="1">
    <source>
        <dbReference type="SAM" id="MobiDB-lite"/>
    </source>
</evidence>
<evidence type="ECO:0000313" key="4">
    <source>
        <dbReference type="Proteomes" id="UP001066276"/>
    </source>
</evidence>
<reference evidence="3" key="1">
    <citation type="journal article" date="2022" name="bioRxiv">
        <title>Sequencing and chromosome-scale assembly of the giantPleurodeles waltlgenome.</title>
        <authorList>
            <person name="Brown T."/>
            <person name="Elewa A."/>
            <person name="Iarovenko S."/>
            <person name="Subramanian E."/>
            <person name="Araus A.J."/>
            <person name="Petzold A."/>
            <person name="Susuki M."/>
            <person name="Suzuki K.-i.T."/>
            <person name="Hayashi T."/>
            <person name="Toyoda A."/>
            <person name="Oliveira C."/>
            <person name="Osipova E."/>
            <person name="Leigh N.D."/>
            <person name="Simon A."/>
            <person name="Yun M.H."/>
        </authorList>
    </citation>
    <scope>NUCLEOTIDE SEQUENCE</scope>
    <source>
        <strain evidence="3">20211129_DDA</strain>
        <tissue evidence="3">Liver</tissue>
    </source>
</reference>
<comment type="caution">
    <text evidence="3">The sequence shown here is derived from an EMBL/GenBank/DDBJ whole genome shotgun (WGS) entry which is preliminary data.</text>
</comment>